<dbReference type="OMA" id="HEHATRC"/>
<reference evidence="16 17" key="1">
    <citation type="journal article" date="2011" name="Genome Biol. Evol.">
        <title>Integration of the genetic map and genome assembly of fugu facilitates insights into distinct features of genome evolution in teleosts and mammals.</title>
        <authorList>
            <person name="Kai W."/>
            <person name="Kikuchi K."/>
            <person name="Tohari S."/>
            <person name="Chew A.K."/>
            <person name="Tay A."/>
            <person name="Fujiwara A."/>
            <person name="Hosoya S."/>
            <person name="Suetake H."/>
            <person name="Naruse K."/>
            <person name="Brenner S."/>
            <person name="Suzuki Y."/>
            <person name="Venkatesh B."/>
        </authorList>
    </citation>
    <scope>NUCLEOTIDE SEQUENCE [LARGE SCALE GENOMIC DNA]</scope>
</reference>
<dbReference type="GeneTree" id="ENSGT00940000155333"/>
<keyword evidence="4 12" id="KW-0812">Transmembrane</keyword>
<dbReference type="FunFam" id="2.170.300.10:FF:000021">
    <property type="entry name" value="Platelet endothelial aggregation receptor 1"/>
    <property type="match status" value="1"/>
</dbReference>
<dbReference type="GO" id="GO:0005044">
    <property type="term" value="F:scavenger receptor activity"/>
    <property type="evidence" value="ECO:0007669"/>
    <property type="project" value="InterPro"/>
</dbReference>
<feature type="domain" description="EGF-like" evidence="14">
    <location>
        <begin position="187"/>
        <end position="217"/>
    </location>
</feature>
<dbReference type="Pfam" id="PF00053">
    <property type="entry name" value="EGF_laminin"/>
    <property type="match status" value="1"/>
</dbReference>
<dbReference type="Proteomes" id="UP000005226">
    <property type="component" value="Chromosome 13"/>
</dbReference>
<feature type="disulfide bond" evidence="11">
    <location>
        <begin position="164"/>
        <end position="173"/>
    </location>
</feature>
<sequence>MSSGPLLWLLIFGFISLVAPLNPDDPNVCSHWESYAVTVQESYAHPFDQVYYTRCTDILNWFKCTRHRISYKTAYRRGVRTMYRRRSQCCPGFYESGNLCVPLCTEECVHGRCVSPETCQCEPGWGALDCSSGCENDFWGPHCSNKCQCRNGAKCNPITGACVCTDGFQGWRCEEPCDTGLFGKDCLLECQCLNGATCHHQTGECVCAPGYTGAFCEEPCPPGKHGPQCEQRCPCQNGGTCHHVTGECSCPAGWVGPVCAQPCPFGSFGINCSQECTCRNGGLCDHISGQCQCTAGYIGERCQDECPVGTYGPQCAHKCDCQNGAKCYHINGACLCNDGFKGPSCEDRFCPAGQYGLLCDKYCPCRMENTLSCHPLSGECSCAAGWTGLFCNETCPAGYHGEGCRDICSCTNGADCDGVTGACLCAPGYLVSSGAAGWVTGGPPRHKGTFYTPPPRTTQPNLLGDDCSISCPPGLYGINCTSPCDCVNADGCDPVTGLCRCLAGWTGVHCDSVCPDGRWGPNCSYSCTCENGGSCSLEDGTCVCPPGYRGTNCRRDGVCVGVGRWCVGVACLVRGRGRPHVTCMTVCVSTVCPTGKFGKACAEACLCTNNSTCNPIDGSCQCYPGWIGTDCSRPCPRGSWGPDCIHTCNCHNGAQCSATDGDCSCSPGWTGRYCTQRCPTGFHGAHCAEVCRCQNGADCDHISGQCSCRTGFIGQSCELKCPSGTFGYGCQQLCECMNNATCDYVTGTCYCSIGFKGIRCDQAALMMEELNPYTKISPALASERHSAGAVLGIIFLLLLILIMLSLVIWFRYRQREKGHPVPSVTYTPALHINSTDYSLSGEAATATLTSSPALPCFSELPVLFSGSGVYCIDRRFSYHVEPHYRGQCVTSADQSYYTKGSLSSTCSLNSENPYATINDPPTMCKHSESSYVEMKSPAHHEHMTHCSPAVIATPTATGATPSKNIY</sequence>
<dbReference type="InterPro" id="IPR000742">
    <property type="entry name" value="EGF"/>
</dbReference>
<comment type="similarity">
    <text evidence="10">Belongs to the MEGF family.</text>
</comment>
<dbReference type="PROSITE" id="PS01186">
    <property type="entry name" value="EGF_2"/>
    <property type="match status" value="3"/>
</dbReference>
<feature type="disulfide bond" evidence="11">
    <location>
        <begin position="544"/>
        <end position="553"/>
    </location>
</feature>
<evidence type="ECO:0000256" key="3">
    <source>
        <dbReference type="ARBA" id="ARBA00022536"/>
    </source>
</evidence>
<evidence type="ECO:0000256" key="7">
    <source>
        <dbReference type="ARBA" id="ARBA00022989"/>
    </source>
</evidence>
<feature type="disulfide bond" evidence="11">
    <location>
        <begin position="293"/>
        <end position="302"/>
    </location>
</feature>
<protein>
    <submittedName>
        <fullName evidence="16">Multiple EGF like domains 11</fullName>
    </submittedName>
</protein>
<evidence type="ECO:0000256" key="4">
    <source>
        <dbReference type="ARBA" id="ARBA00022692"/>
    </source>
</evidence>
<dbReference type="PANTHER" id="PTHR24043">
    <property type="entry name" value="SCAVENGER RECEPTOR CLASS F"/>
    <property type="match status" value="1"/>
</dbReference>
<dbReference type="GO" id="GO:0005886">
    <property type="term" value="C:plasma membrane"/>
    <property type="evidence" value="ECO:0007669"/>
    <property type="project" value="UniProtKB-SubCell"/>
</dbReference>
<dbReference type="InterPro" id="IPR042635">
    <property type="entry name" value="MEGF10/SREC1/2-like"/>
</dbReference>
<keyword evidence="8 12" id="KW-0472">Membrane</keyword>
<dbReference type="Gene3D" id="2.10.25.10">
    <property type="entry name" value="Laminin"/>
    <property type="match status" value="1"/>
</dbReference>
<dbReference type="FunFam" id="2.10.25.10:FF:000114">
    <property type="entry name" value="Multiple epidermal growth factor-like domains protein 11"/>
    <property type="match status" value="1"/>
</dbReference>
<dbReference type="FunFam" id="2.170.300.10:FF:000002">
    <property type="entry name" value="Multiple epidermal growth factor-like domains 10"/>
    <property type="match status" value="1"/>
</dbReference>
<feature type="domain" description="EGF-like" evidence="14">
    <location>
        <begin position="645"/>
        <end position="675"/>
    </location>
</feature>
<feature type="transmembrane region" description="Helical" evidence="12">
    <location>
        <begin position="787"/>
        <end position="810"/>
    </location>
</feature>
<evidence type="ECO:0000256" key="12">
    <source>
        <dbReference type="SAM" id="Phobius"/>
    </source>
</evidence>
<name>A0A674MVW8_TAKRU</name>
<dbReference type="PRINTS" id="PR00011">
    <property type="entry name" value="EGFLAMININ"/>
</dbReference>
<dbReference type="Gene3D" id="2.170.300.10">
    <property type="entry name" value="Tie2 ligand-binding domain superfamily"/>
    <property type="match status" value="5"/>
</dbReference>
<feature type="disulfide bond" evidence="11">
    <location>
        <begin position="336"/>
        <end position="345"/>
    </location>
</feature>
<evidence type="ECO:0000256" key="10">
    <source>
        <dbReference type="ARBA" id="ARBA00038377"/>
    </source>
</evidence>
<dbReference type="Ensembl" id="ENSTRUT00000063262.1">
    <property type="protein sequence ID" value="ENSTRUP00000065118.1"/>
    <property type="gene ID" value="ENSTRUG00000009956.3"/>
</dbReference>
<evidence type="ECO:0000313" key="16">
    <source>
        <dbReference type="Ensembl" id="ENSTRUP00000065118.1"/>
    </source>
</evidence>
<keyword evidence="17" id="KW-1185">Reference proteome</keyword>
<organism evidence="16 17">
    <name type="scientific">Takifugu rubripes</name>
    <name type="common">Japanese pufferfish</name>
    <name type="synonym">Fugu rubripes</name>
    <dbReference type="NCBI Taxonomy" id="31033"/>
    <lineage>
        <taxon>Eukaryota</taxon>
        <taxon>Metazoa</taxon>
        <taxon>Chordata</taxon>
        <taxon>Craniata</taxon>
        <taxon>Vertebrata</taxon>
        <taxon>Euteleostomi</taxon>
        <taxon>Actinopterygii</taxon>
        <taxon>Neopterygii</taxon>
        <taxon>Teleostei</taxon>
        <taxon>Neoteleostei</taxon>
        <taxon>Acanthomorphata</taxon>
        <taxon>Eupercaria</taxon>
        <taxon>Tetraodontiformes</taxon>
        <taxon>Tetradontoidea</taxon>
        <taxon>Tetraodontidae</taxon>
        <taxon>Takifugu</taxon>
    </lineage>
</organism>
<feature type="domain" description="EGF-like" evidence="14">
    <location>
        <begin position="519"/>
        <end position="554"/>
    </location>
</feature>
<comment type="caution">
    <text evidence="11">Lacks conserved residue(s) required for the propagation of feature annotation.</text>
</comment>
<feature type="domain" description="EGF-like" evidence="14">
    <location>
        <begin position="311"/>
        <end position="346"/>
    </location>
</feature>
<evidence type="ECO:0000256" key="13">
    <source>
        <dbReference type="SAM" id="SignalP"/>
    </source>
</evidence>
<reference evidence="16" key="3">
    <citation type="submission" date="2025-09" db="UniProtKB">
        <authorList>
            <consortium name="Ensembl"/>
        </authorList>
    </citation>
    <scope>IDENTIFICATION</scope>
</reference>
<feature type="domain" description="EGF-like" evidence="14">
    <location>
        <begin position="273"/>
        <end position="303"/>
    </location>
</feature>
<feature type="domain" description="EGF-like" evidence="14">
    <location>
        <begin position="225"/>
        <end position="260"/>
    </location>
</feature>
<dbReference type="PANTHER" id="PTHR24043:SF9">
    <property type="entry name" value="MULTIPLE EGF LIKE DOMAINS 11"/>
    <property type="match status" value="1"/>
</dbReference>
<keyword evidence="7 12" id="KW-1133">Transmembrane helix</keyword>
<feature type="disulfide bond" evidence="11">
    <location>
        <begin position="207"/>
        <end position="216"/>
    </location>
</feature>
<feature type="signal peptide" evidence="13">
    <location>
        <begin position="1"/>
        <end position="20"/>
    </location>
</feature>
<dbReference type="SMART" id="SM00180">
    <property type="entry name" value="EGF_Lam"/>
    <property type="match status" value="10"/>
</dbReference>
<evidence type="ECO:0000256" key="2">
    <source>
        <dbReference type="ARBA" id="ARBA00022475"/>
    </source>
</evidence>
<feature type="disulfide bond" evidence="11">
    <location>
        <begin position="665"/>
        <end position="674"/>
    </location>
</feature>
<accession>A0A674MVW8</accession>
<dbReference type="InterPro" id="IPR013032">
    <property type="entry name" value="EGF-like_CS"/>
</dbReference>
<evidence type="ECO:0000259" key="14">
    <source>
        <dbReference type="PROSITE" id="PS50026"/>
    </source>
</evidence>
<feature type="disulfide bond" evidence="11">
    <location>
        <begin position="250"/>
        <end position="259"/>
    </location>
</feature>
<dbReference type="InterPro" id="IPR057138">
    <property type="entry name" value="EGF_PEAR1L-like"/>
</dbReference>
<dbReference type="PROSITE" id="PS50026">
    <property type="entry name" value="EGF_3"/>
    <property type="match status" value="7"/>
</dbReference>
<keyword evidence="3 11" id="KW-0245">EGF-like domain</keyword>
<dbReference type="FunFam" id="2.170.300.10:FF:000041">
    <property type="entry name" value="Tyrosine protein kinase receptor tie-1, putative"/>
    <property type="match status" value="3"/>
</dbReference>
<dbReference type="PROSITE" id="PS51041">
    <property type="entry name" value="EMI"/>
    <property type="match status" value="1"/>
</dbReference>
<dbReference type="SMART" id="SM00181">
    <property type="entry name" value="EGF"/>
    <property type="match status" value="13"/>
</dbReference>
<gene>
    <name evidence="16" type="primary">LOC101075314</name>
</gene>
<dbReference type="Pfam" id="PF12661">
    <property type="entry name" value="hEGF"/>
    <property type="match status" value="5"/>
</dbReference>
<keyword evidence="6" id="KW-0677">Repeat</keyword>
<proteinExistence type="inferred from homology"/>
<evidence type="ECO:0000256" key="8">
    <source>
        <dbReference type="ARBA" id="ARBA00023136"/>
    </source>
</evidence>
<evidence type="ECO:0000256" key="5">
    <source>
        <dbReference type="ARBA" id="ARBA00022729"/>
    </source>
</evidence>
<dbReference type="PROSITE" id="PS00022">
    <property type="entry name" value="EGF_1"/>
    <property type="match status" value="10"/>
</dbReference>
<comment type="subcellular location">
    <subcellularLocation>
        <location evidence="1">Cell membrane</location>
        <topology evidence="1">Single-pass membrane protein</topology>
    </subcellularLocation>
</comment>
<evidence type="ECO:0000313" key="17">
    <source>
        <dbReference type="Proteomes" id="UP000005226"/>
    </source>
</evidence>
<feature type="domain" description="EGF-like" evidence="14">
    <location>
        <begin position="144"/>
        <end position="174"/>
    </location>
</feature>
<dbReference type="InterPro" id="IPR011489">
    <property type="entry name" value="EMI_domain"/>
</dbReference>
<dbReference type="InterPro" id="IPR002049">
    <property type="entry name" value="LE_dom"/>
</dbReference>
<evidence type="ECO:0000259" key="15">
    <source>
        <dbReference type="PROSITE" id="PS51041"/>
    </source>
</evidence>
<keyword evidence="2" id="KW-1003">Cell membrane</keyword>
<evidence type="ECO:0000256" key="11">
    <source>
        <dbReference type="PROSITE-ProRule" id="PRU00076"/>
    </source>
</evidence>
<feature type="chain" id="PRO_5025503934" evidence="13">
    <location>
        <begin position="21"/>
        <end position="966"/>
    </location>
</feature>
<evidence type="ECO:0000256" key="1">
    <source>
        <dbReference type="ARBA" id="ARBA00004162"/>
    </source>
</evidence>
<dbReference type="AlphaFoldDB" id="A0A674MVW8"/>
<evidence type="ECO:0000256" key="9">
    <source>
        <dbReference type="ARBA" id="ARBA00023157"/>
    </source>
</evidence>
<reference evidence="16" key="2">
    <citation type="submission" date="2025-08" db="UniProtKB">
        <authorList>
            <consortium name="Ensembl"/>
        </authorList>
    </citation>
    <scope>IDENTIFICATION</scope>
</reference>
<keyword evidence="5 13" id="KW-0732">Signal</keyword>
<dbReference type="Pfam" id="PF23301">
    <property type="entry name" value="EGF_PEAR1L"/>
    <property type="match status" value="1"/>
</dbReference>
<keyword evidence="9 11" id="KW-1015">Disulfide bond</keyword>
<feature type="domain" description="EMI" evidence="15">
    <location>
        <begin position="25"/>
        <end position="102"/>
    </location>
</feature>
<evidence type="ECO:0000256" key="6">
    <source>
        <dbReference type="ARBA" id="ARBA00022737"/>
    </source>
</evidence>